<feature type="domain" description="CUB" evidence="9">
    <location>
        <begin position="71"/>
        <end position="189"/>
    </location>
</feature>
<dbReference type="CDD" id="cd00112">
    <property type="entry name" value="LDLa"/>
    <property type="match status" value="1"/>
</dbReference>
<sequence>MRVLLWILTVYICRVQVTQNTLSSDDPLVLNFTEKGPPGKRLHGIEPLGFYVKKGKVDGAVDRPQDKAANCDHKFSFKMQQKGTFMSPGFPNKYPQEVECSYFFHATPEGRIKISFDYFNLEVRSDKGCQFDYIEIHYVNDEGFKSEVGRFCGTDTPEEFVSLQPKMEIVFKSDSTKEQNGFIAHYEFLGDNWQPFGPSTIGCGPGYLTGSGGLIISPNYPALFPTLSRCSWIIKVKDTQKILLQIVDMEISSSSSCTDAFLLFFNGFAIPGMYPEERFCDSLDNVPVVKREFLSTSSRVVIRFESGPSSSARKTGFKLVWTAVSLVKPAGDCHGFMCSGNDKCSDRSSCRKYCIDQSLRCDGNPNCGEVDTSDEDKCLSRVLWITMYAVLPCILIIASIALIVYCYKRQRRKKLYIEKKEAQRNEQTHWVSPHIRSLEQSPNPGRSTTMLTTSFVSSKPFTDIDYKDNPVIKENVENSNKSDNLSNTVSSVENTPKKVVNNKKGPEIEENEIVVPSIDNKKGYNNEEPHVQFEMDTIPNFRTHQKRSSYHLMQELNLGESEIMIAKI</sequence>
<evidence type="ECO:0000313" key="11">
    <source>
        <dbReference type="Proteomes" id="UP000242188"/>
    </source>
</evidence>
<dbReference type="Pfam" id="PF00431">
    <property type="entry name" value="CUB"/>
    <property type="match status" value="2"/>
</dbReference>
<dbReference type="CDD" id="cd00041">
    <property type="entry name" value="CUB"/>
    <property type="match status" value="2"/>
</dbReference>
<evidence type="ECO:0000256" key="2">
    <source>
        <dbReference type="ARBA" id="ARBA00022737"/>
    </source>
</evidence>
<dbReference type="GO" id="GO:0005886">
    <property type="term" value="C:plasma membrane"/>
    <property type="evidence" value="ECO:0007669"/>
    <property type="project" value="TreeGrafter"/>
</dbReference>
<accession>A0A210QHK7</accession>
<comment type="caution">
    <text evidence="5">Lacks conserved residue(s) required for the propagation of feature annotation.</text>
</comment>
<organism evidence="10 11">
    <name type="scientific">Mizuhopecten yessoensis</name>
    <name type="common">Japanese scallop</name>
    <name type="synonym">Patinopecten yessoensis</name>
    <dbReference type="NCBI Taxonomy" id="6573"/>
    <lineage>
        <taxon>Eukaryota</taxon>
        <taxon>Metazoa</taxon>
        <taxon>Spiralia</taxon>
        <taxon>Lophotrochozoa</taxon>
        <taxon>Mollusca</taxon>
        <taxon>Bivalvia</taxon>
        <taxon>Autobranchia</taxon>
        <taxon>Pteriomorphia</taxon>
        <taxon>Pectinida</taxon>
        <taxon>Pectinoidea</taxon>
        <taxon>Pectinidae</taxon>
        <taxon>Mizuhopecten</taxon>
    </lineage>
</organism>
<dbReference type="PANTHER" id="PTHR47537">
    <property type="entry name" value="CUBILIN"/>
    <property type="match status" value="1"/>
</dbReference>
<evidence type="ECO:0000256" key="6">
    <source>
        <dbReference type="SAM" id="MobiDB-lite"/>
    </source>
</evidence>
<dbReference type="FunFam" id="2.60.120.290:FF:000003">
    <property type="entry name" value="Neuropilin"/>
    <property type="match status" value="1"/>
</dbReference>
<keyword evidence="11" id="KW-1185">Reference proteome</keyword>
<keyword evidence="4" id="KW-0325">Glycoprotein</keyword>
<dbReference type="Gene3D" id="2.60.120.290">
    <property type="entry name" value="Spermadhesin, CUB domain"/>
    <property type="match status" value="2"/>
</dbReference>
<dbReference type="InterPro" id="IPR035914">
    <property type="entry name" value="Sperma_CUB_dom_sf"/>
</dbReference>
<evidence type="ECO:0000256" key="5">
    <source>
        <dbReference type="PROSITE-ProRule" id="PRU00059"/>
    </source>
</evidence>
<dbReference type="Proteomes" id="UP000242188">
    <property type="component" value="Unassembled WGS sequence"/>
</dbReference>
<keyword evidence="3 5" id="KW-1015">Disulfide bond</keyword>
<keyword evidence="2" id="KW-0677">Repeat</keyword>
<dbReference type="InterPro" id="IPR000859">
    <property type="entry name" value="CUB_dom"/>
</dbReference>
<reference evidence="10 11" key="1">
    <citation type="journal article" date="2017" name="Nat. Ecol. Evol.">
        <title>Scallop genome provides insights into evolution of bilaterian karyotype and development.</title>
        <authorList>
            <person name="Wang S."/>
            <person name="Zhang J."/>
            <person name="Jiao W."/>
            <person name="Li J."/>
            <person name="Xun X."/>
            <person name="Sun Y."/>
            <person name="Guo X."/>
            <person name="Huan P."/>
            <person name="Dong B."/>
            <person name="Zhang L."/>
            <person name="Hu X."/>
            <person name="Sun X."/>
            <person name="Wang J."/>
            <person name="Zhao C."/>
            <person name="Wang Y."/>
            <person name="Wang D."/>
            <person name="Huang X."/>
            <person name="Wang R."/>
            <person name="Lv J."/>
            <person name="Li Y."/>
            <person name="Zhang Z."/>
            <person name="Liu B."/>
            <person name="Lu W."/>
            <person name="Hui Y."/>
            <person name="Liang J."/>
            <person name="Zhou Z."/>
            <person name="Hou R."/>
            <person name="Li X."/>
            <person name="Liu Y."/>
            <person name="Li H."/>
            <person name="Ning X."/>
            <person name="Lin Y."/>
            <person name="Zhao L."/>
            <person name="Xing Q."/>
            <person name="Dou J."/>
            <person name="Li Y."/>
            <person name="Mao J."/>
            <person name="Guo H."/>
            <person name="Dou H."/>
            <person name="Li T."/>
            <person name="Mu C."/>
            <person name="Jiang W."/>
            <person name="Fu Q."/>
            <person name="Fu X."/>
            <person name="Miao Y."/>
            <person name="Liu J."/>
            <person name="Yu Q."/>
            <person name="Li R."/>
            <person name="Liao H."/>
            <person name="Li X."/>
            <person name="Kong Y."/>
            <person name="Jiang Z."/>
            <person name="Chourrout D."/>
            <person name="Li R."/>
            <person name="Bao Z."/>
        </authorList>
    </citation>
    <scope>NUCLEOTIDE SEQUENCE [LARGE SCALE GENOMIC DNA]</scope>
    <source>
        <strain evidence="10 11">PY_sf001</strain>
    </source>
</reference>
<feature type="transmembrane region" description="Helical" evidence="7">
    <location>
        <begin position="382"/>
        <end position="407"/>
    </location>
</feature>
<dbReference type="SUPFAM" id="SSF49854">
    <property type="entry name" value="Spermadhesin, CUB domain"/>
    <property type="match status" value="2"/>
</dbReference>
<dbReference type="AlphaFoldDB" id="A0A210QHK7"/>
<evidence type="ECO:0000256" key="3">
    <source>
        <dbReference type="ARBA" id="ARBA00023157"/>
    </source>
</evidence>
<evidence type="ECO:0000256" key="8">
    <source>
        <dbReference type="SAM" id="SignalP"/>
    </source>
</evidence>
<name>A0A210QHK7_MIZYE</name>
<protein>
    <submittedName>
        <fullName evidence="10">Bone morphogenetic protein 1</fullName>
    </submittedName>
</protein>
<evidence type="ECO:0000259" key="9">
    <source>
        <dbReference type="PROSITE" id="PS01180"/>
    </source>
</evidence>
<feature type="domain" description="CUB" evidence="9">
    <location>
        <begin position="203"/>
        <end position="324"/>
    </location>
</feature>
<keyword evidence="7" id="KW-0812">Transmembrane</keyword>
<dbReference type="InterPro" id="IPR053207">
    <property type="entry name" value="Non-NMDA_GluR_Accessory"/>
</dbReference>
<evidence type="ECO:0000256" key="1">
    <source>
        <dbReference type="ARBA" id="ARBA00022729"/>
    </source>
</evidence>
<gene>
    <name evidence="10" type="ORF">KP79_PYT07355</name>
</gene>
<dbReference type="EMBL" id="NEDP02003628">
    <property type="protein sequence ID" value="OWF48265.1"/>
    <property type="molecule type" value="Genomic_DNA"/>
</dbReference>
<evidence type="ECO:0000256" key="7">
    <source>
        <dbReference type="SAM" id="Phobius"/>
    </source>
</evidence>
<feature type="chain" id="PRO_5012080877" evidence="8">
    <location>
        <begin position="20"/>
        <end position="568"/>
    </location>
</feature>
<evidence type="ECO:0000256" key="4">
    <source>
        <dbReference type="ARBA" id="ARBA00023180"/>
    </source>
</evidence>
<dbReference type="PANTHER" id="PTHR47537:SF2">
    <property type="entry name" value="CUBILIN"/>
    <property type="match status" value="1"/>
</dbReference>
<dbReference type="OrthoDB" id="6055290at2759"/>
<dbReference type="SMART" id="SM00042">
    <property type="entry name" value="CUB"/>
    <property type="match status" value="2"/>
</dbReference>
<evidence type="ECO:0000313" key="10">
    <source>
        <dbReference type="EMBL" id="OWF48265.1"/>
    </source>
</evidence>
<feature type="signal peptide" evidence="8">
    <location>
        <begin position="1"/>
        <end position="19"/>
    </location>
</feature>
<feature type="disulfide bond" evidence="5">
    <location>
        <begin position="203"/>
        <end position="230"/>
    </location>
</feature>
<keyword evidence="1 8" id="KW-0732">Signal</keyword>
<comment type="caution">
    <text evidence="10">The sequence shown here is derived from an EMBL/GenBank/DDBJ whole genome shotgun (WGS) entry which is preliminary data.</text>
</comment>
<proteinExistence type="predicted"/>
<dbReference type="PROSITE" id="PS01180">
    <property type="entry name" value="CUB"/>
    <property type="match status" value="2"/>
</dbReference>
<feature type="compositionally biased region" description="Polar residues" evidence="6">
    <location>
        <begin position="477"/>
        <end position="494"/>
    </location>
</feature>
<keyword evidence="7" id="KW-1133">Transmembrane helix</keyword>
<feature type="region of interest" description="Disordered" evidence="6">
    <location>
        <begin position="477"/>
        <end position="502"/>
    </location>
</feature>
<dbReference type="InterPro" id="IPR002172">
    <property type="entry name" value="LDrepeatLR_classA_rpt"/>
</dbReference>
<keyword evidence="7" id="KW-0472">Membrane</keyword>
<dbReference type="STRING" id="6573.A0A210QHK7"/>